<accession>A0A8S5T1P4</accession>
<evidence type="ECO:0000313" key="1">
    <source>
        <dbReference type="EMBL" id="DAF56947.1"/>
    </source>
</evidence>
<dbReference type="EMBL" id="BK032724">
    <property type="protein sequence ID" value="DAF56947.1"/>
    <property type="molecule type" value="Genomic_DNA"/>
</dbReference>
<name>A0A8S5T1P4_9CAUD</name>
<organism evidence="1">
    <name type="scientific">Siphoviridae sp. ctiJm4</name>
    <dbReference type="NCBI Taxonomy" id="2827916"/>
    <lineage>
        <taxon>Viruses</taxon>
        <taxon>Duplodnaviria</taxon>
        <taxon>Heunggongvirae</taxon>
        <taxon>Uroviricota</taxon>
        <taxon>Caudoviricetes</taxon>
    </lineage>
</organism>
<protein>
    <submittedName>
        <fullName evidence="1">Uncharacterized protein</fullName>
    </submittedName>
</protein>
<sequence length="123" mass="14339">MERLEVKIFEALKTELLEAIKNKENELNFNFEIEKDLFFNIKIKQHSQEKRYYISSNIEKIENHGNYRSRVSLPANGFFTYVTAKVRKGSKALAIACDNILDNADRIKTAILRSLVKNDIKTE</sequence>
<reference evidence="1" key="1">
    <citation type="journal article" date="2021" name="Proc. Natl. Acad. Sci. U.S.A.">
        <title>A Catalog of Tens of Thousands of Viruses from Human Metagenomes Reveals Hidden Associations with Chronic Diseases.</title>
        <authorList>
            <person name="Tisza M.J."/>
            <person name="Buck C.B."/>
        </authorList>
    </citation>
    <scope>NUCLEOTIDE SEQUENCE</scope>
    <source>
        <strain evidence="1">CtiJm4</strain>
    </source>
</reference>
<proteinExistence type="predicted"/>